<dbReference type="PANTHER" id="PTHR19353:SF73">
    <property type="entry name" value="FATTY ACID DESATURASE"/>
    <property type="match status" value="1"/>
</dbReference>
<comment type="caution">
    <text evidence="3">The sequence shown here is derived from an EMBL/GenBank/DDBJ whole genome shotgun (WGS) entry which is preliminary data.</text>
</comment>
<keyword evidence="1" id="KW-1133">Transmembrane helix</keyword>
<dbReference type="Proteomes" id="UP001595593">
    <property type="component" value="Unassembled WGS sequence"/>
</dbReference>
<keyword evidence="3" id="KW-0560">Oxidoreductase</keyword>
<evidence type="ECO:0000256" key="1">
    <source>
        <dbReference type="SAM" id="Phobius"/>
    </source>
</evidence>
<keyword evidence="1" id="KW-0472">Membrane</keyword>
<feature type="transmembrane region" description="Helical" evidence="1">
    <location>
        <begin position="184"/>
        <end position="202"/>
    </location>
</feature>
<dbReference type="InterPro" id="IPR005804">
    <property type="entry name" value="FA_desaturase_dom"/>
</dbReference>
<organism evidence="3 4">
    <name type="scientific">Teichococcus globiformis</name>
    <dbReference type="NCBI Taxonomy" id="2307229"/>
    <lineage>
        <taxon>Bacteria</taxon>
        <taxon>Pseudomonadati</taxon>
        <taxon>Pseudomonadota</taxon>
        <taxon>Alphaproteobacteria</taxon>
        <taxon>Acetobacterales</taxon>
        <taxon>Roseomonadaceae</taxon>
        <taxon>Roseomonas</taxon>
    </lineage>
</organism>
<evidence type="ECO:0000313" key="3">
    <source>
        <dbReference type="EMBL" id="MFC3125406.1"/>
    </source>
</evidence>
<dbReference type="GO" id="GO:0016491">
    <property type="term" value="F:oxidoreductase activity"/>
    <property type="evidence" value="ECO:0007669"/>
    <property type="project" value="UniProtKB-KW"/>
</dbReference>
<evidence type="ECO:0000313" key="4">
    <source>
        <dbReference type="Proteomes" id="UP001595593"/>
    </source>
</evidence>
<name>A0ABV7G1J9_9PROT</name>
<accession>A0ABV7G1J9</accession>
<dbReference type="EMBL" id="JBHRTN010000009">
    <property type="protein sequence ID" value="MFC3125406.1"/>
    <property type="molecule type" value="Genomic_DNA"/>
</dbReference>
<gene>
    <name evidence="3" type="ORF">ACFOD4_10065</name>
</gene>
<sequence>MQSTAAQWSQRLAPYMGADHRRSIGQLVLSLTLFVASVTAGHVAHAFYGMASLPFSFLAGLLIVRLFVIQHDCGHRSFFRNTTACDWTGRVLSLFTLTPYGYWRRDHNKHHATSGDLDRRGSGDVDTLTVREYNGSGWRAKLQYRLYRHPVVLLGFGPAWQFLLRYRLPIGLGKVQRGRMVGSILLHNAALMAFFCGLAWFLGPVAVATVWLPAVMAASTVGVWLFYVQHQFEGTYWERHMEWSFVDAALSGCSYYRLPRWMHWLTGNIGYHHIHHLSSRIPNYRLASVFAEVPELREAPSIGLIESLRCAQLALWCEDRRRLVSFRDARASQA</sequence>
<feature type="transmembrane region" description="Helical" evidence="1">
    <location>
        <begin position="50"/>
        <end position="68"/>
    </location>
</feature>
<dbReference type="InterPro" id="IPR012171">
    <property type="entry name" value="Fatty_acid_desaturase"/>
</dbReference>
<keyword evidence="1" id="KW-0812">Transmembrane</keyword>
<dbReference type="CDD" id="cd03507">
    <property type="entry name" value="Delta12-FADS-like"/>
    <property type="match status" value="1"/>
</dbReference>
<feature type="domain" description="Fatty acid desaturase" evidence="2">
    <location>
        <begin position="53"/>
        <end position="296"/>
    </location>
</feature>
<keyword evidence="4" id="KW-1185">Reference proteome</keyword>
<feature type="transmembrane region" description="Helical" evidence="1">
    <location>
        <begin position="208"/>
        <end position="228"/>
    </location>
</feature>
<protein>
    <submittedName>
        <fullName evidence="3">Fatty acid desaturase</fullName>
        <ecNumber evidence="3">1.14.19.-</ecNumber>
    </submittedName>
</protein>
<dbReference type="EC" id="1.14.19.-" evidence="3"/>
<dbReference type="RefSeq" id="WP_379596087.1">
    <property type="nucleotide sequence ID" value="NZ_JBHRTN010000009.1"/>
</dbReference>
<dbReference type="Pfam" id="PF00487">
    <property type="entry name" value="FA_desaturase"/>
    <property type="match status" value="1"/>
</dbReference>
<proteinExistence type="predicted"/>
<dbReference type="PANTHER" id="PTHR19353">
    <property type="entry name" value="FATTY ACID DESATURASE 2"/>
    <property type="match status" value="1"/>
</dbReference>
<reference evidence="4" key="1">
    <citation type="journal article" date="2019" name="Int. J. Syst. Evol. Microbiol.">
        <title>The Global Catalogue of Microorganisms (GCM) 10K type strain sequencing project: providing services to taxonomists for standard genome sequencing and annotation.</title>
        <authorList>
            <consortium name="The Broad Institute Genomics Platform"/>
            <consortium name="The Broad Institute Genome Sequencing Center for Infectious Disease"/>
            <person name="Wu L."/>
            <person name="Ma J."/>
        </authorList>
    </citation>
    <scope>NUCLEOTIDE SEQUENCE [LARGE SCALE GENOMIC DNA]</scope>
    <source>
        <strain evidence="4">KCTC 52094</strain>
    </source>
</reference>
<evidence type="ECO:0000259" key="2">
    <source>
        <dbReference type="Pfam" id="PF00487"/>
    </source>
</evidence>